<feature type="transmembrane region" description="Helical" evidence="9">
    <location>
        <begin position="12"/>
        <end position="37"/>
    </location>
</feature>
<keyword evidence="6 9" id="KW-1133">Transmembrane helix</keyword>
<dbReference type="STRING" id="1230383.M5E6I5"/>
<name>M5E6I5_MALS4</name>
<feature type="region of interest" description="Disordered" evidence="8">
    <location>
        <begin position="151"/>
        <end position="176"/>
    </location>
</feature>
<dbReference type="InterPro" id="IPR002524">
    <property type="entry name" value="Cation_efflux"/>
</dbReference>
<feature type="domain" description="Cation efflux protein cytoplasmic" evidence="11">
    <location>
        <begin position="343"/>
        <end position="403"/>
    </location>
</feature>
<dbReference type="InterPro" id="IPR058533">
    <property type="entry name" value="Cation_efflux_TM"/>
</dbReference>
<comment type="similarity">
    <text evidence="2">Belongs to the cation diffusion facilitator (CDF) transporter (TC 2.A.4) family. SLC30A subfamily.</text>
</comment>
<dbReference type="InterPro" id="IPR027469">
    <property type="entry name" value="Cation_efflux_TMD_sf"/>
</dbReference>
<evidence type="ECO:0000313" key="13">
    <source>
        <dbReference type="Proteomes" id="UP000186303"/>
    </source>
</evidence>
<evidence type="ECO:0000256" key="8">
    <source>
        <dbReference type="SAM" id="MobiDB-lite"/>
    </source>
</evidence>
<dbReference type="OrthoDB" id="9944568at2759"/>
<reference evidence="13" key="1">
    <citation type="journal article" date="2017" name="Nucleic Acids Res.">
        <title>Proteogenomics produces comprehensive and highly accurate protein-coding gene annotation in a complete genome assembly of Malassezia sympodialis.</title>
        <authorList>
            <person name="Zhu Y."/>
            <person name="Engstroem P.G."/>
            <person name="Tellgren-Roth C."/>
            <person name="Baudo C.D."/>
            <person name="Kennell J.C."/>
            <person name="Sun S."/>
            <person name="Billmyre R.B."/>
            <person name="Schroeder M.S."/>
            <person name="Andersson A."/>
            <person name="Holm T."/>
            <person name="Sigurgeirsson B."/>
            <person name="Wu G."/>
            <person name="Sankaranarayanan S.R."/>
            <person name="Siddharthan R."/>
            <person name="Sanyal K."/>
            <person name="Lundeberg J."/>
            <person name="Nystedt B."/>
            <person name="Boekhout T."/>
            <person name="Dawson T.L. Jr."/>
            <person name="Heitman J."/>
            <person name="Scheynius A."/>
            <person name="Lehtioe J."/>
        </authorList>
    </citation>
    <scope>NUCLEOTIDE SEQUENCE [LARGE SCALE GENOMIC DNA]</scope>
    <source>
        <strain evidence="13">ATCC 42132</strain>
    </source>
</reference>
<dbReference type="AlphaFoldDB" id="M5E6I5"/>
<evidence type="ECO:0000256" key="5">
    <source>
        <dbReference type="ARBA" id="ARBA00022833"/>
    </source>
</evidence>
<dbReference type="GO" id="GO:0005385">
    <property type="term" value="F:zinc ion transmembrane transporter activity"/>
    <property type="evidence" value="ECO:0007669"/>
    <property type="project" value="TreeGrafter"/>
</dbReference>
<evidence type="ECO:0000259" key="11">
    <source>
        <dbReference type="Pfam" id="PF16916"/>
    </source>
</evidence>
<dbReference type="GO" id="GO:0006882">
    <property type="term" value="P:intracellular zinc ion homeostasis"/>
    <property type="evidence" value="ECO:0007669"/>
    <property type="project" value="TreeGrafter"/>
</dbReference>
<feature type="compositionally biased region" description="Low complexity" evidence="8">
    <location>
        <begin position="216"/>
        <end position="234"/>
    </location>
</feature>
<evidence type="ECO:0000256" key="4">
    <source>
        <dbReference type="ARBA" id="ARBA00022692"/>
    </source>
</evidence>
<evidence type="ECO:0000256" key="6">
    <source>
        <dbReference type="ARBA" id="ARBA00022989"/>
    </source>
</evidence>
<feature type="compositionally biased region" description="Basic and acidic residues" evidence="8">
    <location>
        <begin position="243"/>
        <end position="253"/>
    </location>
</feature>
<keyword evidence="7 9" id="KW-0472">Membrane</keyword>
<keyword evidence="13" id="KW-1185">Reference proteome</keyword>
<feature type="region of interest" description="Disordered" evidence="8">
    <location>
        <begin position="202"/>
        <end position="264"/>
    </location>
</feature>
<dbReference type="OMA" id="FQDCASW"/>
<dbReference type="InterPro" id="IPR027470">
    <property type="entry name" value="Cation_efflux_CTD"/>
</dbReference>
<dbReference type="SUPFAM" id="SSF161111">
    <property type="entry name" value="Cation efflux protein transmembrane domain-like"/>
    <property type="match status" value="1"/>
</dbReference>
<organism evidence="12 13">
    <name type="scientific">Malassezia sympodialis (strain ATCC 42132)</name>
    <name type="common">Atopic eczema-associated yeast</name>
    <dbReference type="NCBI Taxonomy" id="1230383"/>
    <lineage>
        <taxon>Eukaryota</taxon>
        <taxon>Fungi</taxon>
        <taxon>Dikarya</taxon>
        <taxon>Basidiomycota</taxon>
        <taxon>Ustilaginomycotina</taxon>
        <taxon>Malasseziomycetes</taxon>
        <taxon>Malasseziales</taxon>
        <taxon>Malasseziaceae</taxon>
        <taxon>Malassezia</taxon>
    </lineage>
</organism>
<proteinExistence type="inferred from homology"/>
<protein>
    <submittedName>
        <fullName evidence="12">Similar to S.cerevisiae protein ZRC1 (Vacuolar membrane zinc transporter)</fullName>
    </submittedName>
</protein>
<feature type="transmembrane region" description="Helical" evidence="9">
    <location>
        <begin position="310"/>
        <end position="327"/>
    </location>
</feature>
<gene>
    <name evidence="12" type="ORF">MSYG_2203</name>
</gene>
<feature type="transmembrane region" description="Helical" evidence="9">
    <location>
        <begin position="112"/>
        <end position="133"/>
    </location>
</feature>
<feature type="transmembrane region" description="Helical" evidence="9">
    <location>
        <begin position="81"/>
        <end position="100"/>
    </location>
</feature>
<evidence type="ECO:0000313" key="12">
    <source>
        <dbReference type="EMBL" id="SHO77861.1"/>
    </source>
</evidence>
<keyword evidence="4 9" id="KW-0812">Transmembrane</keyword>
<dbReference type="Pfam" id="PF16916">
    <property type="entry name" value="ZT_dimer"/>
    <property type="match status" value="1"/>
</dbReference>
<evidence type="ECO:0000256" key="9">
    <source>
        <dbReference type="SAM" id="Phobius"/>
    </source>
</evidence>
<dbReference type="PANTHER" id="PTHR45820">
    <property type="entry name" value="FI23527P1"/>
    <property type="match status" value="1"/>
</dbReference>
<dbReference type="EMBL" id="LT671823">
    <property type="protein sequence ID" value="SHO77861.1"/>
    <property type="molecule type" value="Genomic_DNA"/>
</dbReference>
<dbReference type="KEGG" id="msym:MSY001_0477"/>
<dbReference type="GO" id="GO:0016020">
    <property type="term" value="C:membrane"/>
    <property type="evidence" value="ECO:0007669"/>
    <property type="project" value="UniProtKB-SubCell"/>
</dbReference>
<dbReference type="PANTHER" id="PTHR45820:SF4">
    <property type="entry name" value="ZINC TRANSPORTER 63C, ISOFORM F"/>
    <property type="match status" value="1"/>
</dbReference>
<dbReference type="SUPFAM" id="SSF160240">
    <property type="entry name" value="Cation efflux protein cytoplasmic domain-like"/>
    <property type="match status" value="1"/>
</dbReference>
<feature type="compositionally biased region" description="Basic and acidic residues" evidence="8">
    <location>
        <begin position="151"/>
        <end position="169"/>
    </location>
</feature>
<keyword evidence="5" id="KW-0862">Zinc</keyword>
<feature type="transmembrane region" description="Helical" evidence="9">
    <location>
        <begin position="275"/>
        <end position="298"/>
    </location>
</feature>
<dbReference type="Gene3D" id="1.20.1510.10">
    <property type="entry name" value="Cation efflux protein transmembrane domain"/>
    <property type="match status" value="2"/>
</dbReference>
<sequence length="486" mass="52992">MGCLNNEARIVILLIIDIVFFFVEIISGYAVGSLALIADSFHMLNDIMSLIVALYAVRLVNKGGQSPSYSYGWQRAEILGALFNGVFLLALCFSIFMEAIERFVTRPMVSNPRLVIIVGSLGLLSNFVGLFLFHGHSHGQGHAHAHDVEAGHSHDHLHEHTEPHEHEHDDDAEDDKSVDEIFGHPAQARAFVMNKAHSLGYDKAPKPAGEQQHLLSSDSQAASSSYGAAPSSSHAHSKRRRMSHAEVETEEQVRRHRLSMGPSGHSHGNMNMTGVFLHVLGDAIGNFGVICTGAIILFTTFSWRYYADPLISFIIACIIFHSALPLVKSASFILLQGVPTTVSLDGVREAVLRVDGVLGVHELHVWQLNENKIVASLHVLVDCSAEQSTKYMHIADQVRRSLHIWGIHSSTIQPEFVPGGLKEVARLNGIAIQDGSEEGGHLLTPEGHLVKEEVADSKAACLLACDMNECGDATCCPTPSLPKSRT</sequence>
<dbReference type="NCBIfam" id="TIGR01297">
    <property type="entry name" value="CDF"/>
    <property type="match status" value="2"/>
</dbReference>
<keyword evidence="3" id="KW-0813">Transport</keyword>
<feature type="domain" description="Cation efflux protein transmembrane" evidence="10">
    <location>
        <begin position="11"/>
        <end position="335"/>
    </location>
</feature>
<comment type="subcellular location">
    <subcellularLocation>
        <location evidence="1">Membrane</location>
        <topology evidence="1">Multi-pass membrane protein</topology>
    </subcellularLocation>
</comment>
<dbReference type="VEuPathDB" id="FungiDB:MSYG_2203"/>
<evidence type="ECO:0000259" key="10">
    <source>
        <dbReference type="Pfam" id="PF01545"/>
    </source>
</evidence>
<dbReference type="Proteomes" id="UP000186303">
    <property type="component" value="Chromosome 3"/>
</dbReference>
<evidence type="ECO:0000256" key="7">
    <source>
        <dbReference type="ARBA" id="ARBA00023136"/>
    </source>
</evidence>
<accession>M5E6I5</accession>
<evidence type="ECO:0000256" key="3">
    <source>
        <dbReference type="ARBA" id="ARBA00022448"/>
    </source>
</evidence>
<dbReference type="Pfam" id="PF01545">
    <property type="entry name" value="Cation_efflux"/>
    <property type="match status" value="1"/>
</dbReference>
<evidence type="ECO:0000256" key="2">
    <source>
        <dbReference type="ARBA" id="ARBA00008873"/>
    </source>
</evidence>
<dbReference type="InterPro" id="IPR036837">
    <property type="entry name" value="Cation_efflux_CTD_sf"/>
</dbReference>
<dbReference type="RefSeq" id="XP_018739106.1">
    <property type="nucleotide sequence ID" value="XM_018885563.1"/>
</dbReference>
<dbReference type="HOGENOM" id="CLU_013430_4_3_1"/>
<evidence type="ECO:0000256" key="1">
    <source>
        <dbReference type="ARBA" id="ARBA00004141"/>
    </source>
</evidence>